<feature type="compositionally biased region" description="Polar residues" evidence="8">
    <location>
        <begin position="401"/>
        <end position="411"/>
    </location>
</feature>
<feature type="compositionally biased region" description="Polar residues" evidence="8">
    <location>
        <begin position="463"/>
        <end position="474"/>
    </location>
</feature>
<accession>A0ABR4LT59</accession>
<evidence type="ECO:0000256" key="7">
    <source>
        <dbReference type="RuleBase" id="RU367100"/>
    </source>
</evidence>
<comment type="function">
    <text evidence="1 7">Required for growth under high-pressure and low-temperature conditions.</text>
</comment>
<comment type="caution">
    <text evidence="9">The sequence shown here is derived from an EMBL/GenBank/DDBJ whole genome shotgun (WGS) entry which is preliminary data.</text>
</comment>
<dbReference type="PANTHER" id="PTHR40021">
    <property type="entry name" value="DEFECT AT LOW TEMPERATURE PROTEIN 1"/>
    <property type="match status" value="1"/>
</dbReference>
<feature type="transmembrane region" description="Helical" evidence="7">
    <location>
        <begin position="121"/>
        <end position="143"/>
    </location>
</feature>
<dbReference type="PANTHER" id="PTHR40021:SF1">
    <property type="entry name" value="DEFECT AT LOW TEMPERATURE PROTEIN 1"/>
    <property type="match status" value="1"/>
</dbReference>
<organism evidence="9 10">
    <name type="scientific">Aspergillus lucknowensis</name>
    <dbReference type="NCBI Taxonomy" id="176173"/>
    <lineage>
        <taxon>Eukaryota</taxon>
        <taxon>Fungi</taxon>
        <taxon>Dikarya</taxon>
        <taxon>Ascomycota</taxon>
        <taxon>Pezizomycotina</taxon>
        <taxon>Eurotiomycetes</taxon>
        <taxon>Eurotiomycetidae</taxon>
        <taxon>Eurotiales</taxon>
        <taxon>Aspergillaceae</taxon>
        <taxon>Aspergillus</taxon>
        <taxon>Aspergillus subgen. Nidulantes</taxon>
    </lineage>
</organism>
<evidence type="ECO:0000313" key="10">
    <source>
        <dbReference type="Proteomes" id="UP001610432"/>
    </source>
</evidence>
<dbReference type="RefSeq" id="XP_070885541.1">
    <property type="nucleotide sequence ID" value="XM_071024545.1"/>
</dbReference>
<name>A0ABR4LT59_9EURO</name>
<keyword evidence="6 7" id="KW-0472">Membrane</keyword>
<evidence type="ECO:0000256" key="3">
    <source>
        <dbReference type="ARBA" id="ARBA00021353"/>
    </source>
</evidence>
<dbReference type="EMBL" id="JBFXLQ010000024">
    <property type="protein sequence ID" value="KAL2866562.1"/>
    <property type="molecule type" value="Genomic_DNA"/>
</dbReference>
<comment type="similarity">
    <text evidence="2 7">Belongs to the DLT1 family.</text>
</comment>
<feature type="region of interest" description="Disordered" evidence="8">
    <location>
        <begin position="452"/>
        <end position="514"/>
    </location>
</feature>
<gene>
    <name evidence="7" type="primary">DLT1</name>
    <name evidence="9" type="ORF">BJX67DRAFT_130808</name>
</gene>
<dbReference type="InterPro" id="IPR038869">
    <property type="entry name" value="DLT1"/>
</dbReference>
<feature type="transmembrane region" description="Helical" evidence="7">
    <location>
        <begin position="87"/>
        <end position="109"/>
    </location>
</feature>
<comment type="subcellular location">
    <subcellularLocation>
        <location evidence="7">Membrane</location>
        <topology evidence="7">Multi-pass membrane protein</topology>
    </subcellularLocation>
</comment>
<evidence type="ECO:0000256" key="8">
    <source>
        <dbReference type="SAM" id="MobiDB-lite"/>
    </source>
</evidence>
<keyword evidence="5 7" id="KW-1133">Transmembrane helix</keyword>
<proteinExistence type="inferred from homology"/>
<dbReference type="Proteomes" id="UP001610432">
    <property type="component" value="Unassembled WGS sequence"/>
</dbReference>
<evidence type="ECO:0000256" key="4">
    <source>
        <dbReference type="ARBA" id="ARBA00022692"/>
    </source>
</evidence>
<keyword evidence="4 7" id="KW-0812">Transmembrane</keyword>
<reference evidence="9 10" key="1">
    <citation type="submission" date="2024-07" db="EMBL/GenBank/DDBJ databases">
        <title>Section-level genome sequencing and comparative genomics of Aspergillus sections Usti and Cavernicolus.</title>
        <authorList>
            <consortium name="Lawrence Berkeley National Laboratory"/>
            <person name="Nybo J.L."/>
            <person name="Vesth T.C."/>
            <person name="Theobald S."/>
            <person name="Frisvad J.C."/>
            <person name="Larsen T.O."/>
            <person name="Kjaerboelling I."/>
            <person name="Rothschild-Mancinelli K."/>
            <person name="Lyhne E.K."/>
            <person name="Kogle M.E."/>
            <person name="Barry K."/>
            <person name="Clum A."/>
            <person name="Na H."/>
            <person name="Ledsgaard L."/>
            <person name="Lin J."/>
            <person name="Lipzen A."/>
            <person name="Kuo A."/>
            <person name="Riley R."/>
            <person name="Mondo S."/>
            <person name="Labutti K."/>
            <person name="Haridas S."/>
            <person name="Pangalinan J."/>
            <person name="Salamov A.A."/>
            <person name="Simmons B.A."/>
            <person name="Magnuson J.K."/>
            <person name="Chen J."/>
            <person name="Drula E."/>
            <person name="Henrissat B."/>
            <person name="Wiebenga A."/>
            <person name="Lubbers R.J."/>
            <person name="Gomes A.C."/>
            <person name="Macurrencykelacurrency M.R."/>
            <person name="Stajich J."/>
            <person name="Grigoriev I.V."/>
            <person name="Mortensen U.H."/>
            <person name="De Vries R.P."/>
            <person name="Baker S.E."/>
            <person name="Andersen M.R."/>
        </authorList>
    </citation>
    <scope>NUCLEOTIDE SEQUENCE [LARGE SCALE GENOMIC DNA]</scope>
    <source>
        <strain evidence="9 10">CBS 449.75</strain>
    </source>
</reference>
<dbReference type="GeneID" id="98139617"/>
<evidence type="ECO:0000256" key="5">
    <source>
        <dbReference type="ARBA" id="ARBA00022989"/>
    </source>
</evidence>
<evidence type="ECO:0000313" key="9">
    <source>
        <dbReference type="EMBL" id="KAL2866562.1"/>
    </source>
</evidence>
<keyword evidence="10" id="KW-1185">Reference proteome</keyword>
<evidence type="ECO:0000256" key="1">
    <source>
        <dbReference type="ARBA" id="ARBA00002489"/>
    </source>
</evidence>
<evidence type="ECO:0000256" key="2">
    <source>
        <dbReference type="ARBA" id="ARBA00005550"/>
    </source>
</evidence>
<feature type="region of interest" description="Disordered" evidence="8">
    <location>
        <begin position="401"/>
        <end position="433"/>
    </location>
</feature>
<evidence type="ECO:0000256" key="6">
    <source>
        <dbReference type="ARBA" id="ARBA00023136"/>
    </source>
</evidence>
<protein>
    <recommendedName>
        <fullName evidence="3 7">Defect at low temperature protein 1</fullName>
    </recommendedName>
</protein>
<sequence length="514" mass="56407">MTTAIDTWGFGHQGYVMLFFLIKLSPRLRALFLWHLSAQQKASDRVPPTQIFFHPLPLHSMTPSSPATSIPAAPPSRKSSSTLTTTLLNYTVFTFLSIILLCLILLTPADAIYQCYVTHRLTNIFIITGGYVVTFLLAVLIYATRIYTNRTVLAGIPKAWIPVEKEDVGKSVRRLVVEGLGRSALVAFGARPRGLSPQDAAVCASTGGEERKGLLRGFDYDLDPDNPPWGHIEHPGWSVPSTADGHGQGSLPPGLCYRTVVRELPHLIEAKAVSLVPPDPVFSSHYQLQLHTEGWAGPDREGEGNIPDTRIVEILRRPATASLRNYMHHLTELGVINPPESGTEFLSFYERARFSGRDLNESEFRELMGSFADVLRGMRFSPEQLDHDDVLNIGMRDRNTSIFASETQSESVLGPSDEEGETETDTLGSASVSLSLSSPTYGFTRYQHYATENLDGPSRRSRGSQWVRTPSTHSLRPVSGGTGSHSESGSGGSVIRLADARTESTSGLPYVISR</sequence>